<evidence type="ECO:0000256" key="2">
    <source>
        <dbReference type="ARBA" id="ARBA00022695"/>
    </source>
</evidence>
<dbReference type="OrthoDB" id="420169at2759"/>
<dbReference type="InterPro" id="IPR053134">
    <property type="entry name" value="RNA-dir_DNA_polymerase"/>
</dbReference>
<dbReference type="AlphaFoldDB" id="A0A225WPC9"/>
<evidence type="ECO:0000313" key="10">
    <source>
        <dbReference type="Proteomes" id="UP000198211"/>
    </source>
</evidence>
<comment type="caution">
    <text evidence="9">The sequence shown here is derived from an EMBL/GenBank/DDBJ whole genome shotgun (WGS) entry which is preliminary data.</text>
</comment>
<organism evidence="9 10">
    <name type="scientific">Phytophthora megakarya</name>
    <dbReference type="NCBI Taxonomy" id="4795"/>
    <lineage>
        <taxon>Eukaryota</taxon>
        <taxon>Sar</taxon>
        <taxon>Stramenopiles</taxon>
        <taxon>Oomycota</taxon>
        <taxon>Peronosporomycetes</taxon>
        <taxon>Peronosporales</taxon>
        <taxon>Peronosporaceae</taxon>
        <taxon>Phytophthora</taxon>
    </lineage>
</organism>
<dbReference type="InterPro" id="IPR041373">
    <property type="entry name" value="RT_RNaseH"/>
</dbReference>
<dbReference type="Pfam" id="PF00078">
    <property type="entry name" value="RVT_1"/>
    <property type="match status" value="1"/>
</dbReference>
<evidence type="ECO:0000259" key="8">
    <source>
        <dbReference type="Pfam" id="PF17917"/>
    </source>
</evidence>
<dbReference type="SUPFAM" id="SSF56672">
    <property type="entry name" value="DNA/RNA polymerases"/>
    <property type="match status" value="1"/>
</dbReference>
<keyword evidence="5" id="KW-0378">Hydrolase</keyword>
<keyword evidence="3" id="KW-0540">Nuclease</keyword>
<accession>A0A225WPC9</accession>
<gene>
    <name evidence="9" type="ORF">PHMEG_0006627</name>
</gene>
<dbReference type="Gene3D" id="3.30.70.270">
    <property type="match status" value="1"/>
</dbReference>
<evidence type="ECO:0000256" key="1">
    <source>
        <dbReference type="ARBA" id="ARBA00022679"/>
    </source>
</evidence>
<dbReference type="PANTHER" id="PTHR24559:SF444">
    <property type="entry name" value="REVERSE TRANSCRIPTASE DOMAIN-CONTAINING PROTEIN"/>
    <property type="match status" value="1"/>
</dbReference>
<name>A0A225WPC9_9STRA</name>
<dbReference type="Proteomes" id="UP000198211">
    <property type="component" value="Unassembled WGS sequence"/>
</dbReference>
<dbReference type="Gene3D" id="3.10.10.10">
    <property type="entry name" value="HIV Type 1 Reverse Transcriptase, subunit A, domain 1"/>
    <property type="match status" value="1"/>
</dbReference>
<keyword evidence="6" id="KW-0695">RNA-directed DNA polymerase</keyword>
<dbReference type="InterPro" id="IPR000477">
    <property type="entry name" value="RT_dom"/>
</dbReference>
<dbReference type="PANTHER" id="PTHR24559">
    <property type="entry name" value="TRANSPOSON TY3-I GAG-POL POLYPROTEIN"/>
    <property type="match status" value="1"/>
</dbReference>
<dbReference type="EMBL" id="NBNE01000478">
    <property type="protein sequence ID" value="OWZ19168.1"/>
    <property type="molecule type" value="Genomic_DNA"/>
</dbReference>
<feature type="domain" description="Reverse transcriptase" evidence="7">
    <location>
        <begin position="4"/>
        <end position="115"/>
    </location>
</feature>
<dbReference type="CDD" id="cd01647">
    <property type="entry name" value="RT_LTR"/>
    <property type="match status" value="1"/>
</dbReference>
<keyword evidence="4" id="KW-0255">Endonuclease</keyword>
<evidence type="ECO:0000256" key="3">
    <source>
        <dbReference type="ARBA" id="ARBA00022722"/>
    </source>
</evidence>
<keyword evidence="10" id="KW-1185">Reference proteome</keyword>
<protein>
    <submittedName>
        <fullName evidence="9">Gag/polymerase/env Polyprotein</fullName>
    </submittedName>
</protein>
<dbReference type="InterPro" id="IPR043502">
    <property type="entry name" value="DNA/RNA_pol_sf"/>
</dbReference>
<dbReference type="GO" id="GO:0016787">
    <property type="term" value="F:hydrolase activity"/>
    <property type="evidence" value="ECO:0007669"/>
    <property type="project" value="UniProtKB-KW"/>
</dbReference>
<reference evidence="10" key="1">
    <citation type="submission" date="2017-03" db="EMBL/GenBank/DDBJ databases">
        <title>Phytopthora megakarya and P. palmivora, two closely related causual agents of cacao black pod achieved similar genome size and gene model numbers by different mechanisms.</title>
        <authorList>
            <person name="Ali S."/>
            <person name="Shao J."/>
            <person name="Larry D.J."/>
            <person name="Kronmiller B."/>
            <person name="Shen D."/>
            <person name="Strem M.D."/>
            <person name="Melnick R.L."/>
            <person name="Guiltinan M.J."/>
            <person name="Tyler B.M."/>
            <person name="Meinhardt L.W."/>
            <person name="Bailey B.A."/>
        </authorList>
    </citation>
    <scope>NUCLEOTIDE SEQUENCE [LARGE SCALE GENOMIC DNA]</scope>
    <source>
        <strain evidence="10">zdho120</strain>
    </source>
</reference>
<dbReference type="GO" id="GO:0003964">
    <property type="term" value="F:RNA-directed DNA polymerase activity"/>
    <property type="evidence" value="ECO:0007669"/>
    <property type="project" value="UniProtKB-KW"/>
</dbReference>
<evidence type="ECO:0000256" key="6">
    <source>
        <dbReference type="ARBA" id="ARBA00022918"/>
    </source>
</evidence>
<evidence type="ECO:0000256" key="4">
    <source>
        <dbReference type="ARBA" id="ARBA00022759"/>
    </source>
</evidence>
<evidence type="ECO:0000259" key="7">
    <source>
        <dbReference type="Pfam" id="PF00078"/>
    </source>
</evidence>
<proteinExistence type="predicted"/>
<dbReference type="GO" id="GO:0004519">
    <property type="term" value="F:endonuclease activity"/>
    <property type="evidence" value="ECO:0007669"/>
    <property type="project" value="UniProtKB-KW"/>
</dbReference>
<keyword evidence="2" id="KW-0548">Nucleotidyltransferase</keyword>
<dbReference type="InterPro" id="IPR043128">
    <property type="entry name" value="Rev_trsase/Diguanyl_cyclase"/>
</dbReference>
<evidence type="ECO:0000313" key="9">
    <source>
        <dbReference type="EMBL" id="OWZ19168.1"/>
    </source>
</evidence>
<sequence>MQGAFWYSCIFLLSGYYQFRVRGCDIPFTAFQTPDGAYEYLVLPMGLSNAPSTFNDGIRRILFDLREICQCYFDDIYVYTKSKSLKYHLTALDRVLTRLEDHQFYVKISKCIFCVPEIFLSWDYVGRDDQSHSDCEWMQVTTLLEESSFKRREDGVIERPVAFGGLKYKDAKKNYSICEKEIYLLDKPFVVETDYRSLETIFTQKTISRRVPRWYDELSEYPIKFGTYKEK</sequence>
<evidence type="ECO:0000256" key="5">
    <source>
        <dbReference type="ARBA" id="ARBA00022801"/>
    </source>
</evidence>
<dbReference type="Pfam" id="PF17917">
    <property type="entry name" value="RT_RNaseH"/>
    <property type="match status" value="1"/>
</dbReference>
<keyword evidence="1" id="KW-0808">Transferase</keyword>
<feature type="domain" description="Reverse transcriptase RNase H-like" evidence="8">
    <location>
        <begin position="152"/>
        <end position="221"/>
    </location>
</feature>